<evidence type="ECO:0000313" key="3">
    <source>
        <dbReference type="Proteomes" id="UP000002366"/>
    </source>
</evidence>
<dbReference type="STRING" id="572547.Amico_1533"/>
<proteinExistence type="predicted"/>
<gene>
    <name evidence="2" type="ordered locus">Amico_1533</name>
</gene>
<evidence type="ECO:0000259" key="1">
    <source>
        <dbReference type="SMART" id="SM00881"/>
    </source>
</evidence>
<dbReference type="HOGENOM" id="CLU_112567_1_2_0"/>
<organism evidence="2 3">
    <name type="scientific">Aminobacterium colombiense (strain DSM 12261 / ALA-1)</name>
    <dbReference type="NCBI Taxonomy" id="572547"/>
    <lineage>
        <taxon>Bacteria</taxon>
        <taxon>Thermotogati</taxon>
        <taxon>Synergistota</taxon>
        <taxon>Synergistia</taxon>
        <taxon>Synergistales</taxon>
        <taxon>Aminobacteriaceae</taxon>
        <taxon>Aminobacterium</taxon>
    </lineage>
</organism>
<name>D5EGG8_AMICL</name>
<dbReference type="SMART" id="SM00881">
    <property type="entry name" value="CoA_binding"/>
    <property type="match status" value="1"/>
</dbReference>
<accession>D5EGG8</accession>
<dbReference type="InterPro" id="IPR036291">
    <property type="entry name" value="NAD(P)-bd_dom_sf"/>
</dbReference>
<dbReference type="Pfam" id="PF13380">
    <property type="entry name" value="CoA_binding_2"/>
    <property type="match status" value="1"/>
</dbReference>
<dbReference type="KEGG" id="aco:Amico_1533"/>
<dbReference type="Proteomes" id="UP000002366">
    <property type="component" value="Chromosome"/>
</dbReference>
<protein>
    <submittedName>
        <fullName evidence="2">CoA-binding domain protein</fullName>
    </submittedName>
</protein>
<keyword evidence="3" id="KW-1185">Reference proteome</keyword>
<dbReference type="SUPFAM" id="SSF51735">
    <property type="entry name" value="NAD(P)-binding Rossmann-fold domains"/>
    <property type="match status" value="1"/>
</dbReference>
<dbReference type="AlphaFoldDB" id="D5EGG8"/>
<reference evidence="2 3" key="1">
    <citation type="journal article" date="2010" name="Stand. Genomic Sci.">
        <title>Complete genome sequence of Aminobacterium colombiense type strain (ALA-1).</title>
        <authorList>
            <person name="Chertkov O."/>
            <person name="Sikorski J."/>
            <person name="Brambilla E."/>
            <person name="Lapidus A."/>
            <person name="Copeland A."/>
            <person name="Glavina Del Rio T."/>
            <person name="Nolan M."/>
            <person name="Lucas S."/>
            <person name="Tice H."/>
            <person name="Cheng J.F."/>
            <person name="Han C."/>
            <person name="Detter J.C."/>
            <person name="Bruce D."/>
            <person name="Tapia R."/>
            <person name="Goodwin L."/>
            <person name="Pitluck S."/>
            <person name="Liolios K."/>
            <person name="Ivanova N."/>
            <person name="Mavromatis K."/>
            <person name="Ovchinnikova G."/>
            <person name="Pati A."/>
            <person name="Chen A."/>
            <person name="Palaniappan K."/>
            <person name="Land M."/>
            <person name="Hauser L."/>
            <person name="Chang Y.J."/>
            <person name="Jeffries C.D."/>
            <person name="Spring S."/>
            <person name="Rohde M."/>
            <person name="Goker M."/>
            <person name="Bristow J."/>
            <person name="Eisen J.A."/>
            <person name="Markowitz V."/>
            <person name="Hugenholtz P."/>
            <person name="Kyrpides N.C."/>
            <person name="Klenk H.P."/>
        </authorList>
    </citation>
    <scope>NUCLEOTIDE SEQUENCE [LARGE SCALE GENOMIC DNA]</scope>
    <source>
        <strain evidence="3">DSM 12261 / ALA-1</strain>
    </source>
</reference>
<dbReference type="InterPro" id="IPR003781">
    <property type="entry name" value="CoA-bd"/>
</dbReference>
<feature type="domain" description="CoA-binding" evidence="1">
    <location>
        <begin position="11"/>
        <end position="106"/>
    </location>
</feature>
<dbReference type="EMBL" id="CP001997">
    <property type="protein sequence ID" value="ADE57650.1"/>
    <property type="molecule type" value="Genomic_DNA"/>
</dbReference>
<dbReference type="PANTHER" id="PTHR33303">
    <property type="entry name" value="CYTOPLASMIC PROTEIN-RELATED"/>
    <property type="match status" value="1"/>
</dbReference>
<sequence length="140" mass="15719">MEKMDIVRMYLCKPSAIAIIGASLKENRIVYKVMKYLQAAGHRLYPVNPAYKGQMILDCPCAGSVSDLSEPIDIVVFFLSPSLQQPIAEELEGKKEHPVVWFQPGTENAALELWLKDKGFSVVNHDCIMAAHIKHCKFTL</sequence>
<dbReference type="PANTHER" id="PTHR33303:SF2">
    <property type="entry name" value="COA-BINDING DOMAIN-CONTAINING PROTEIN"/>
    <property type="match status" value="1"/>
</dbReference>
<dbReference type="Gene3D" id="3.40.50.720">
    <property type="entry name" value="NAD(P)-binding Rossmann-like Domain"/>
    <property type="match status" value="1"/>
</dbReference>
<dbReference type="eggNOG" id="COG1832">
    <property type="taxonomic scope" value="Bacteria"/>
</dbReference>
<evidence type="ECO:0000313" key="2">
    <source>
        <dbReference type="EMBL" id="ADE57650.1"/>
    </source>
</evidence>